<dbReference type="CDD" id="cd01949">
    <property type="entry name" value="GGDEF"/>
    <property type="match status" value="1"/>
</dbReference>
<protein>
    <submittedName>
        <fullName evidence="3">Diguanylate cyclase (GGDEF)-like protein</fullName>
    </submittedName>
</protein>
<evidence type="ECO:0000256" key="1">
    <source>
        <dbReference type="SAM" id="Phobius"/>
    </source>
</evidence>
<keyword evidence="1" id="KW-1133">Transmembrane helix</keyword>
<organism evidence="3 4">
    <name type="scientific">Sphaerotilus montanus</name>
    <dbReference type="NCBI Taxonomy" id="522889"/>
    <lineage>
        <taxon>Bacteria</taxon>
        <taxon>Pseudomonadati</taxon>
        <taxon>Pseudomonadota</taxon>
        <taxon>Betaproteobacteria</taxon>
        <taxon>Burkholderiales</taxon>
        <taxon>Sphaerotilaceae</taxon>
        <taxon>Sphaerotilus</taxon>
    </lineage>
</organism>
<dbReference type="Gene3D" id="3.30.450.20">
    <property type="entry name" value="PAS domain"/>
    <property type="match status" value="1"/>
</dbReference>
<dbReference type="SMART" id="SM00267">
    <property type="entry name" value="GGDEF"/>
    <property type="match status" value="1"/>
</dbReference>
<sequence>MTSALARAVQVVCGGPAPPGAQASGQARWLSRFPLGLQVLGFISVLAVVVIGSSYRAYVDSAQALIRESESEHLIGAALVARARIEAESRVLVSTTQSLARHPAVREALQEGTTPGVLAAVGKEMEAVFDSTGLSTLDLIDRRRVIVHRAPTTAVRGLKASVWGVAEALGGEAMLQTAKEASGGLIVRSIVPVPDLDGRVVGVVMAGTRFDNPFARRIAQDSTVELAIATPIGVVARSSDRFHMTPTLHQKPLEQALFERRPVLVFDLDQDNLRQYVPVRLGDETFVLIVQGDAQAAQAHVVVAAREATRSAMTMFGLAIVATSLFAMTLGRRLRQIKTQAEHLARDITGEVHVRPAGRSLPFASGGCELDALEHVFDHTARSVARHHEALHRAKVLAEHAADSDPLTGLPNRGCLMRMLSNRLAEQPGEDWALLFLDLDGFKQVNDQRGHDVGDALLCEASERLVRLVGRREDVTRLGGDEFVLIAHADGPPLAPQRLAQKIIHALEQPFHLEADAPPVQVSVSIGIALHPEHGRDASTLLKHADMALYAAKGAGRRTYRLYGSPSESMGT</sequence>
<dbReference type="PANTHER" id="PTHR46663:SF2">
    <property type="entry name" value="GGDEF DOMAIN-CONTAINING PROTEIN"/>
    <property type="match status" value="1"/>
</dbReference>
<dbReference type="InterPro" id="IPR043128">
    <property type="entry name" value="Rev_trsase/Diguanyl_cyclase"/>
</dbReference>
<feature type="domain" description="GGDEF" evidence="2">
    <location>
        <begin position="430"/>
        <end position="565"/>
    </location>
</feature>
<dbReference type="InterPro" id="IPR029787">
    <property type="entry name" value="Nucleotide_cyclase"/>
</dbReference>
<evidence type="ECO:0000259" key="2">
    <source>
        <dbReference type="PROSITE" id="PS50887"/>
    </source>
</evidence>
<dbReference type="Pfam" id="PF00990">
    <property type="entry name" value="GGDEF"/>
    <property type="match status" value="1"/>
</dbReference>
<comment type="caution">
    <text evidence="3">The sequence shown here is derived from an EMBL/GenBank/DDBJ whole genome shotgun (WGS) entry which is preliminary data.</text>
</comment>
<dbReference type="Gene3D" id="3.30.70.270">
    <property type="match status" value="1"/>
</dbReference>
<dbReference type="InterPro" id="IPR000160">
    <property type="entry name" value="GGDEF_dom"/>
</dbReference>
<keyword evidence="1" id="KW-0812">Transmembrane</keyword>
<proteinExistence type="predicted"/>
<dbReference type="InterPro" id="IPR052163">
    <property type="entry name" value="DGC-Regulatory_Protein"/>
</dbReference>
<dbReference type="Proteomes" id="UP000518288">
    <property type="component" value="Unassembled WGS sequence"/>
</dbReference>
<dbReference type="InterPro" id="IPR029150">
    <property type="entry name" value="dCache_3"/>
</dbReference>
<evidence type="ECO:0000313" key="3">
    <source>
        <dbReference type="EMBL" id="NYG32219.1"/>
    </source>
</evidence>
<dbReference type="EMBL" id="JACCFH010000001">
    <property type="protein sequence ID" value="NYG32219.1"/>
    <property type="molecule type" value="Genomic_DNA"/>
</dbReference>
<dbReference type="PANTHER" id="PTHR46663">
    <property type="entry name" value="DIGUANYLATE CYCLASE DGCT-RELATED"/>
    <property type="match status" value="1"/>
</dbReference>
<dbReference type="SUPFAM" id="SSF103190">
    <property type="entry name" value="Sensory domain-like"/>
    <property type="match status" value="1"/>
</dbReference>
<evidence type="ECO:0000313" key="4">
    <source>
        <dbReference type="Proteomes" id="UP000518288"/>
    </source>
</evidence>
<keyword evidence="4" id="KW-1185">Reference proteome</keyword>
<dbReference type="AlphaFoldDB" id="A0A7Y9UB77"/>
<dbReference type="PROSITE" id="PS50887">
    <property type="entry name" value="GGDEF"/>
    <property type="match status" value="1"/>
</dbReference>
<dbReference type="InterPro" id="IPR029151">
    <property type="entry name" value="Sensor-like_sf"/>
</dbReference>
<dbReference type="Pfam" id="PF14827">
    <property type="entry name" value="dCache_3"/>
    <property type="match status" value="1"/>
</dbReference>
<dbReference type="RefSeq" id="WP_179633133.1">
    <property type="nucleotide sequence ID" value="NZ_JACCFH010000001.1"/>
</dbReference>
<name>A0A7Y9UB77_9BURK</name>
<keyword evidence="1" id="KW-0472">Membrane</keyword>
<accession>A0A7Y9UB77</accession>
<reference evidence="3 4" key="1">
    <citation type="submission" date="2020-07" db="EMBL/GenBank/DDBJ databases">
        <title>Genomic Encyclopedia of Archaeal and Bacterial Type Strains, Phase II (KMG-II): from individual species to whole genera.</title>
        <authorList>
            <person name="Goeker M."/>
        </authorList>
    </citation>
    <scope>NUCLEOTIDE SEQUENCE [LARGE SCALE GENOMIC DNA]</scope>
    <source>
        <strain evidence="3 4">DSM 21226</strain>
    </source>
</reference>
<dbReference type="SUPFAM" id="SSF55073">
    <property type="entry name" value="Nucleotide cyclase"/>
    <property type="match status" value="1"/>
</dbReference>
<dbReference type="NCBIfam" id="TIGR00254">
    <property type="entry name" value="GGDEF"/>
    <property type="match status" value="1"/>
</dbReference>
<feature type="transmembrane region" description="Helical" evidence="1">
    <location>
        <begin position="39"/>
        <end position="58"/>
    </location>
</feature>
<gene>
    <name evidence="3" type="ORF">BDD16_001205</name>
</gene>